<keyword evidence="8" id="KW-0489">Methyltransferase</keyword>
<feature type="compositionally biased region" description="Low complexity" evidence="17">
    <location>
        <begin position="22"/>
        <end position="37"/>
    </location>
</feature>
<dbReference type="EC" id="2.1.1.290" evidence="6"/>
<evidence type="ECO:0000256" key="9">
    <source>
        <dbReference type="ARBA" id="ARBA00022679"/>
    </source>
</evidence>
<dbReference type="Pfam" id="PF13418">
    <property type="entry name" value="Beta-prop_TYW4"/>
    <property type="match status" value="1"/>
</dbReference>
<evidence type="ECO:0000259" key="19">
    <source>
        <dbReference type="PROSITE" id="PS51184"/>
    </source>
</evidence>
<gene>
    <name evidence="20" type="ORF">B0H65DRAFT_425608</name>
</gene>
<feature type="compositionally biased region" description="Low complexity" evidence="17">
    <location>
        <begin position="792"/>
        <end position="802"/>
    </location>
</feature>
<dbReference type="PROSITE" id="PS51184">
    <property type="entry name" value="JMJC"/>
    <property type="match status" value="1"/>
</dbReference>
<dbReference type="SUPFAM" id="SSF50965">
    <property type="entry name" value="Galactose oxidase, central domain"/>
    <property type="match status" value="1"/>
</dbReference>
<comment type="pathway">
    <text evidence="3">tRNA modification; wybutosine-tRNA(Phe) biosynthesis.</text>
</comment>
<dbReference type="Pfam" id="PF07690">
    <property type="entry name" value="MFS_1"/>
    <property type="match status" value="1"/>
</dbReference>
<dbReference type="InterPro" id="IPR011701">
    <property type="entry name" value="MFS"/>
</dbReference>
<evidence type="ECO:0000256" key="10">
    <source>
        <dbReference type="ARBA" id="ARBA00022691"/>
    </source>
</evidence>
<comment type="similarity">
    <text evidence="4">Belongs to the methyltransferase superfamily. LCMT family.</text>
</comment>
<dbReference type="InterPro" id="IPR029063">
    <property type="entry name" value="SAM-dependent_MTases_sf"/>
</dbReference>
<evidence type="ECO:0000256" key="14">
    <source>
        <dbReference type="ARBA" id="ARBA00030231"/>
    </source>
</evidence>
<dbReference type="InterPro" id="IPR007213">
    <property type="entry name" value="Ppm1/Ppm2/Tcmp"/>
</dbReference>
<accession>A0AAE0JEL5</accession>
<feature type="transmembrane region" description="Helical" evidence="18">
    <location>
        <begin position="513"/>
        <end position="534"/>
    </location>
</feature>
<dbReference type="Gene3D" id="3.40.50.150">
    <property type="entry name" value="Vaccinia Virus protein VP39"/>
    <property type="match status" value="1"/>
</dbReference>
<evidence type="ECO:0000256" key="12">
    <source>
        <dbReference type="ARBA" id="ARBA00025588"/>
    </source>
</evidence>
<dbReference type="GO" id="GO:0030488">
    <property type="term" value="P:tRNA methylation"/>
    <property type="evidence" value="ECO:0007669"/>
    <property type="project" value="TreeGrafter"/>
</dbReference>
<comment type="caution">
    <text evidence="20">The sequence shown here is derived from an EMBL/GenBank/DDBJ whole genome shotgun (WGS) entry which is preliminary data.</text>
</comment>
<keyword evidence="9" id="KW-0808">Transferase</keyword>
<dbReference type="Gene3D" id="1.20.1250.20">
    <property type="entry name" value="MFS general substrate transporter like domains"/>
    <property type="match status" value="1"/>
</dbReference>
<evidence type="ECO:0000256" key="8">
    <source>
        <dbReference type="ARBA" id="ARBA00022603"/>
    </source>
</evidence>
<dbReference type="GO" id="GO:0016020">
    <property type="term" value="C:membrane"/>
    <property type="evidence" value="ECO:0007669"/>
    <property type="project" value="UniProtKB-SubCell"/>
</dbReference>
<evidence type="ECO:0000256" key="7">
    <source>
        <dbReference type="ARBA" id="ARBA00018045"/>
    </source>
</evidence>
<evidence type="ECO:0000256" key="1">
    <source>
        <dbReference type="ARBA" id="ARBA00001806"/>
    </source>
</evidence>
<name>A0AAE0JEL5_9PEZI</name>
<dbReference type="EMBL" id="JAUEPP010000004">
    <property type="protein sequence ID" value="KAK3344926.1"/>
    <property type="molecule type" value="Genomic_DNA"/>
</dbReference>
<feature type="transmembrane region" description="Helical" evidence="18">
    <location>
        <begin position="164"/>
        <end position="190"/>
    </location>
</feature>
<dbReference type="Proteomes" id="UP001278500">
    <property type="component" value="Unassembled WGS sequence"/>
</dbReference>
<dbReference type="InterPro" id="IPR011043">
    <property type="entry name" value="Gal_Oxase/kelch_b-propeller"/>
</dbReference>
<dbReference type="GO" id="GO:0008175">
    <property type="term" value="F:tRNA methyltransferase activity"/>
    <property type="evidence" value="ECO:0007669"/>
    <property type="project" value="TreeGrafter"/>
</dbReference>
<dbReference type="Gene3D" id="2.120.10.80">
    <property type="entry name" value="Kelch-type beta propeller"/>
    <property type="match status" value="1"/>
</dbReference>
<reference evidence="20" key="2">
    <citation type="submission" date="2023-06" db="EMBL/GenBank/DDBJ databases">
        <authorList>
            <consortium name="Lawrence Berkeley National Laboratory"/>
            <person name="Haridas S."/>
            <person name="Hensen N."/>
            <person name="Bonometti L."/>
            <person name="Westerberg I."/>
            <person name="Brannstrom I.O."/>
            <person name="Guillou S."/>
            <person name="Cros-Aarteil S."/>
            <person name="Calhoun S."/>
            <person name="Kuo A."/>
            <person name="Mondo S."/>
            <person name="Pangilinan J."/>
            <person name="Riley R."/>
            <person name="Labutti K."/>
            <person name="Andreopoulos B."/>
            <person name="Lipzen A."/>
            <person name="Chen C."/>
            <person name="Yanf M."/>
            <person name="Daum C."/>
            <person name="Ng V."/>
            <person name="Clum A."/>
            <person name="Steindorff A."/>
            <person name="Ohm R."/>
            <person name="Martin F."/>
            <person name="Silar P."/>
            <person name="Natvig D."/>
            <person name="Lalanne C."/>
            <person name="Gautier V."/>
            <person name="Ament-Velasquez S.L."/>
            <person name="Kruys A."/>
            <person name="Hutchinson M.I."/>
            <person name="Powell A.J."/>
            <person name="Barry K."/>
            <person name="Miller A.N."/>
            <person name="Grigoriev I.V."/>
            <person name="Debuchy R."/>
            <person name="Gladieux P."/>
            <person name="Thoren M.H."/>
            <person name="Johannesson H."/>
        </authorList>
    </citation>
    <scope>NUCLEOTIDE SEQUENCE</scope>
    <source>
        <strain evidence="20">CBS 560.94</strain>
    </source>
</reference>
<feature type="transmembrane region" description="Helical" evidence="18">
    <location>
        <begin position="478"/>
        <end position="506"/>
    </location>
</feature>
<dbReference type="InterPro" id="IPR036259">
    <property type="entry name" value="MFS_trans_sf"/>
</dbReference>
<feature type="transmembrane region" description="Helical" evidence="18">
    <location>
        <begin position="94"/>
        <end position="112"/>
    </location>
</feature>
<evidence type="ECO:0000256" key="18">
    <source>
        <dbReference type="SAM" id="Phobius"/>
    </source>
</evidence>
<feature type="domain" description="JmjC" evidence="19">
    <location>
        <begin position="1545"/>
        <end position="1696"/>
    </location>
</feature>
<dbReference type="Gene3D" id="6.10.140.1470">
    <property type="match status" value="1"/>
</dbReference>
<dbReference type="PANTHER" id="PTHR46529:SF1">
    <property type="entry name" value="TRNA WYBUTOSINE-SYNTHESIZING PROTEIN 4"/>
    <property type="match status" value="1"/>
</dbReference>
<dbReference type="SUPFAM" id="SSF51197">
    <property type="entry name" value="Clavaminate synthase-like"/>
    <property type="match status" value="1"/>
</dbReference>
<feature type="transmembrane region" description="Helical" evidence="18">
    <location>
        <begin position="451"/>
        <end position="472"/>
    </location>
</feature>
<comment type="function">
    <text evidence="12">Probable S-adenosyl-L-methionine-dependent methyltransferase that acts as a component of the wybutosine biosynthesis pathway. Wybutosine is a hyper modified guanosine with a tricyclic base found at the 3'-position adjacent to the anticodon of eukaryotic phenylalanine tRNA. May methylate the carboxyl group of leucine residues to form alpha-leucine ester residues.</text>
</comment>
<evidence type="ECO:0000256" key="11">
    <source>
        <dbReference type="ARBA" id="ARBA00022694"/>
    </source>
</evidence>
<dbReference type="Gene3D" id="2.60.120.650">
    <property type="entry name" value="Cupin"/>
    <property type="match status" value="1"/>
</dbReference>
<dbReference type="SUPFAM" id="SSF103473">
    <property type="entry name" value="MFS general substrate transporter"/>
    <property type="match status" value="1"/>
</dbReference>
<feature type="compositionally biased region" description="Low complexity" evidence="17">
    <location>
        <begin position="746"/>
        <end position="775"/>
    </location>
</feature>
<dbReference type="RefSeq" id="XP_062681539.1">
    <property type="nucleotide sequence ID" value="XM_062824590.1"/>
</dbReference>
<feature type="region of interest" description="Disordered" evidence="17">
    <location>
        <begin position="1"/>
        <end position="48"/>
    </location>
</feature>
<dbReference type="Pfam" id="PF13621">
    <property type="entry name" value="Cupin_8"/>
    <property type="match status" value="1"/>
</dbReference>
<feature type="transmembrane region" description="Helical" evidence="18">
    <location>
        <begin position="202"/>
        <end position="221"/>
    </location>
</feature>
<dbReference type="Pfam" id="PF04072">
    <property type="entry name" value="LCM"/>
    <property type="match status" value="1"/>
</dbReference>
<evidence type="ECO:0000256" key="4">
    <source>
        <dbReference type="ARBA" id="ARBA00010703"/>
    </source>
</evidence>
<dbReference type="GeneID" id="87861744"/>
<keyword evidence="18" id="KW-0472">Membrane</keyword>
<feature type="region of interest" description="Disordered" evidence="17">
    <location>
        <begin position="746"/>
        <end position="802"/>
    </location>
</feature>
<dbReference type="PANTHER" id="PTHR46529">
    <property type="entry name" value="TRNA WYBUTOSINE-SYNTHESIZING PROTEIN 4"/>
    <property type="match status" value="1"/>
</dbReference>
<evidence type="ECO:0000313" key="20">
    <source>
        <dbReference type="EMBL" id="KAK3344926.1"/>
    </source>
</evidence>
<comment type="catalytic activity">
    <reaction evidence="16">
        <text>7-[(3S)-(3-amino-3-methoxycarbonyl)propyl]wyosine(37) in tRNA(Phe) + S-adenosyl-L-methionine + CO2 = wybutosine(37) in tRNA(Phe) + S-adenosyl-L-homocysteine + 2 H(+)</text>
        <dbReference type="Rhea" id="RHEA:37119"/>
        <dbReference type="Rhea" id="RHEA-COMP:11844"/>
        <dbReference type="Rhea" id="RHEA-COMP:11847"/>
        <dbReference type="ChEBI" id="CHEBI:15378"/>
        <dbReference type="ChEBI" id="CHEBI:16526"/>
        <dbReference type="ChEBI" id="CHEBI:57856"/>
        <dbReference type="ChEBI" id="CHEBI:59789"/>
        <dbReference type="ChEBI" id="CHEBI:73544"/>
        <dbReference type="ChEBI" id="CHEBI:74275"/>
        <dbReference type="EC" id="2.3.1.231"/>
    </reaction>
</comment>
<dbReference type="FunFam" id="2.60.120.650:FF:000043">
    <property type="entry name" value="tRNA wybutosine-synthesizing protein 4"/>
    <property type="match status" value="1"/>
</dbReference>
<dbReference type="InterPro" id="IPR003347">
    <property type="entry name" value="JmjC_dom"/>
</dbReference>
<evidence type="ECO:0000256" key="6">
    <source>
        <dbReference type="ARBA" id="ARBA00012779"/>
    </source>
</evidence>
<evidence type="ECO:0000256" key="3">
    <source>
        <dbReference type="ARBA" id="ARBA00004797"/>
    </source>
</evidence>
<reference evidence="20" key="1">
    <citation type="journal article" date="2023" name="Mol. Phylogenet. Evol.">
        <title>Genome-scale phylogeny and comparative genomics of the fungal order Sordariales.</title>
        <authorList>
            <person name="Hensen N."/>
            <person name="Bonometti L."/>
            <person name="Westerberg I."/>
            <person name="Brannstrom I.O."/>
            <person name="Guillou S."/>
            <person name="Cros-Aarteil S."/>
            <person name="Calhoun S."/>
            <person name="Haridas S."/>
            <person name="Kuo A."/>
            <person name="Mondo S."/>
            <person name="Pangilinan J."/>
            <person name="Riley R."/>
            <person name="LaButti K."/>
            <person name="Andreopoulos B."/>
            <person name="Lipzen A."/>
            <person name="Chen C."/>
            <person name="Yan M."/>
            <person name="Daum C."/>
            <person name="Ng V."/>
            <person name="Clum A."/>
            <person name="Steindorff A."/>
            <person name="Ohm R.A."/>
            <person name="Martin F."/>
            <person name="Silar P."/>
            <person name="Natvig D.O."/>
            <person name="Lalanne C."/>
            <person name="Gautier V."/>
            <person name="Ament-Velasquez S.L."/>
            <person name="Kruys A."/>
            <person name="Hutchinson M.I."/>
            <person name="Powell A.J."/>
            <person name="Barry K."/>
            <person name="Miller A.N."/>
            <person name="Grigoriev I.V."/>
            <person name="Debuchy R."/>
            <person name="Gladieux P."/>
            <person name="Hiltunen Thoren M."/>
            <person name="Johannesson H."/>
        </authorList>
    </citation>
    <scope>NUCLEOTIDE SEQUENCE</scope>
    <source>
        <strain evidence="20">CBS 560.94</strain>
    </source>
</reference>
<feature type="compositionally biased region" description="Polar residues" evidence="17">
    <location>
        <begin position="12"/>
        <end position="21"/>
    </location>
</feature>
<dbReference type="CDD" id="cd17354">
    <property type="entry name" value="MFS_Mch1p_like"/>
    <property type="match status" value="1"/>
</dbReference>
<evidence type="ECO:0000256" key="15">
    <source>
        <dbReference type="ARBA" id="ARBA00030847"/>
    </source>
</evidence>
<keyword evidence="11" id="KW-0819">tRNA processing</keyword>
<keyword evidence="18" id="KW-0812">Transmembrane</keyword>
<feature type="transmembrane region" description="Helical" evidence="18">
    <location>
        <begin position="124"/>
        <end position="144"/>
    </location>
</feature>
<comment type="catalytic activity">
    <reaction evidence="1">
        <text>7-[(3S)-3-amino-3-carboxypropyl]wyosine(37) in tRNA(Phe) + S-adenosyl-L-methionine = 7-[(3S)-(3-amino-3-methoxycarbonyl)propyl]wyosine(37) in tRNA(Phe) + S-adenosyl-L-homocysteine</text>
        <dbReference type="Rhea" id="RHEA:36903"/>
        <dbReference type="Rhea" id="RHEA-COMP:10379"/>
        <dbReference type="Rhea" id="RHEA-COMP:11844"/>
        <dbReference type="ChEBI" id="CHEBI:57856"/>
        <dbReference type="ChEBI" id="CHEBI:59789"/>
        <dbReference type="ChEBI" id="CHEBI:73543"/>
        <dbReference type="ChEBI" id="CHEBI:74275"/>
        <dbReference type="EC" id="2.1.1.290"/>
    </reaction>
</comment>
<feature type="transmembrane region" description="Helical" evidence="18">
    <location>
        <begin position="241"/>
        <end position="263"/>
    </location>
</feature>
<dbReference type="InterPro" id="IPR041667">
    <property type="entry name" value="Cupin_8"/>
</dbReference>
<keyword evidence="18" id="KW-1133">Transmembrane helix</keyword>
<evidence type="ECO:0000256" key="13">
    <source>
        <dbReference type="ARBA" id="ARBA00029750"/>
    </source>
</evidence>
<dbReference type="GO" id="GO:0022857">
    <property type="term" value="F:transmembrane transporter activity"/>
    <property type="evidence" value="ECO:0007669"/>
    <property type="project" value="InterPro"/>
</dbReference>
<dbReference type="GO" id="GO:0031591">
    <property type="term" value="P:wybutosine biosynthetic process"/>
    <property type="evidence" value="ECO:0007669"/>
    <property type="project" value="TreeGrafter"/>
</dbReference>
<evidence type="ECO:0000313" key="21">
    <source>
        <dbReference type="Proteomes" id="UP001278500"/>
    </source>
</evidence>
<comment type="subcellular location">
    <subcellularLocation>
        <location evidence="2">Membrane</location>
        <topology evidence="2">Multi-pass membrane protein</topology>
    </subcellularLocation>
</comment>
<dbReference type="SUPFAM" id="SSF53335">
    <property type="entry name" value="S-adenosyl-L-methionine-dependent methyltransferases"/>
    <property type="match status" value="1"/>
</dbReference>
<proteinExistence type="inferred from homology"/>
<organism evidence="20 21">
    <name type="scientific">Neurospora tetraspora</name>
    <dbReference type="NCBI Taxonomy" id="94610"/>
    <lineage>
        <taxon>Eukaryota</taxon>
        <taxon>Fungi</taxon>
        <taxon>Dikarya</taxon>
        <taxon>Ascomycota</taxon>
        <taxon>Pezizomycotina</taxon>
        <taxon>Sordariomycetes</taxon>
        <taxon>Sordariomycetidae</taxon>
        <taxon>Sordariales</taxon>
        <taxon>Sordariaceae</taxon>
        <taxon>Neurospora</taxon>
    </lineage>
</organism>
<evidence type="ECO:0000256" key="2">
    <source>
        <dbReference type="ARBA" id="ARBA00004141"/>
    </source>
</evidence>
<dbReference type="EC" id="2.3.1.231" evidence="5"/>
<feature type="transmembrane region" description="Helical" evidence="18">
    <location>
        <begin position="58"/>
        <end position="82"/>
    </location>
</feature>
<evidence type="ECO:0000256" key="16">
    <source>
        <dbReference type="ARBA" id="ARBA00049250"/>
    </source>
</evidence>
<evidence type="ECO:0000256" key="17">
    <source>
        <dbReference type="SAM" id="MobiDB-lite"/>
    </source>
</evidence>
<sequence length="1743" mass="188877">MASPTPAPRPDQISSSTPLLQSDSASSCASSIRSLSPSRRRHHNGRTSRAAAASARNLSFASALLSSLCAGSITIFSMYGHIFQERLHYTQFEVNGLSSAASIATYMPVPLLGYMCDRVGPGPLSFVSALFFAAGYGLAAGVYKREAEGAALGSGGDGEDTSGLAYWAMIAAFVFIGVGTCSMYMSAVATCAKNFGRGKHRGLALAVPIAAFGLSGMWQSQLGSRVFYERFADGTKGDLDVFHFFIFLGVLLLVVGCLGTFGLKIVDEEDLIDEAVEELERSGYLDGSAFLQGSRTADRPGYGAVEQSPLDMESAGILDPSKADDSDSEEDDNARIKKTWVLNAETRRFLTDHTMWCFALGFFLMIGPGEAFINNLGTVIKTLYPPHLKFVGEPTSAATHVSIVGITSTLVRLLTGSLTDLLAPSPQARHVQITSSGTLERKRFSLSRVSFLLFFAVALSVGLAALASGWIQNHGERFWVASGLVGAGYGAVFSLTPIIITVIWGVENFATNWGIVAMFPALGATFWGLVYSAVYQSGVEKAASNKQGGEEDQFCYGSDPELESCNRALHRARQLTNWASTFPFSFAILHSTTQLMMFTNNSSIVSKRSVEKLYYPNEPHFFRFFVKKFQRRAPLINRGYHFRLHVIDVLVRNFLREERTGEAKGKKKVVVNLGCGSDVLPWQCLTRYPDACSPKGEGEEGGAKFVDVDFPDLIERKKRTVLETPELLGPLTGVEVPEFAPVPAPAATAAATGTDTTTTESKTTAATTSTTSTQAPPKPKKTPKPKDKSKAARAPAPTTAPTGIVLTSDQYVQIGCDLRDLSTLQAALTKAVGGDLSSCTFLFVAEVSITYMETPGADAVIEWASSLGDSEFVLLEQLLPSGPTHPFASTMLSHFHKLNTPIKSVDVYPTVASQVERFRSRGWGNGGDVRVWTLWEAWADAEDTFVNAAERRRLEEVEPFDEWEEFALFASHYCVVRARTVAREGQTKEERGIPNGRELGVPVEKVKVGWDDVPGQRGQRRFAAGAVLPSSSSSEKKEGGGEEVKLLNVMGLGTKSRLQNCDVYGKREGGAAEADGTEEGKTAVPFTFREGGPSTRMCHSLTDLGNAQLLVGGRASPSTPLKDCWLLEKSNGNEGEWAWKRTHDLPIPLYRHSVARLGNTDMALLAGGRGVADIFPDWLLYEPKLGWIRCEIAGDVKPTSVYGATLTCLRQEQDTFSGVFAGGLSDDGLIADQLLAWNLDVSDSSKPVVRFVPLQVKSSAGGPEEALSRQLLTRFGASCLPQSQTDFLVLGGVIKDHLLDLEDEILLCSLNGAGELTITQRLVPEAANAETPSHPGPLLLVGTSPVVTPNDRHLVIMGGGATCFSMGTFWNKGISTLELPLPAVMGNGSSHVAALGWTHEKTVDIIPGEPRSLPLRSQAPDGAEGNVNGSVSVRTQPIPRVKLENAEDFARIVREGRPVVLEGLNLGDCVSKWREGEYVAEKVGTDRKIVIHESTTPAMDFTTKNFRYVTTEFGDFMKRVGKGDRLYLRALSTDKPTEKPAVLSDDFPLLATDFVLPPELALVDERLFSSVLRVSGPVNMWLHYDVMANVYCQIGGSKRMILFPPSDVEHLSFAPGASSSSIDVFSTLFGESSDSRYLAQVTHPHEAVVTPGDVLFLPPLWLHTATPTSDSSIAVNVFFRDLKGGCYAAGKDVYGNRDLAAYEKGRMDVTRIANSFQKLPAEAREFYLLRLADELRRKAKGAQ</sequence>
<dbReference type="InterPro" id="IPR015915">
    <property type="entry name" value="Kelch-typ_b-propeller"/>
</dbReference>
<keyword evidence="21" id="KW-1185">Reference proteome</keyword>
<keyword evidence="10" id="KW-0949">S-adenosyl-L-methionine</keyword>
<protein>
    <recommendedName>
        <fullName evidence="7">tRNA wybutosine-synthesizing protein 4</fullName>
        <ecNumber evidence="6">2.1.1.290</ecNumber>
        <ecNumber evidence="5">2.3.1.231</ecNumber>
    </recommendedName>
    <alternativeName>
        <fullName evidence="14">Leucine carboxyl methyltransferase 2</fullName>
    </alternativeName>
    <alternativeName>
        <fullName evidence="15">tRNA(Phe) (7-(3-amino-3-(methoxycarbonyl)propyl)wyosine(37)-N)-methoxycarbonyltransferase</fullName>
    </alternativeName>
    <alternativeName>
        <fullName evidence="13">tRNA(Phe) (7-(3-amino-3-carboxypropyl)wyosine(37)-O)-methyltransferase</fullName>
    </alternativeName>
</protein>
<evidence type="ECO:0000256" key="5">
    <source>
        <dbReference type="ARBA" id="ARBA00012155"/>
    </source>
</evidence>